<evidence type="ECO:0000256" key="8">
    <source>
        <dbReference type="ARBA" id="ARBA00023306"/>
    </source>
</evidence>
<feature type="coiled-coil region" evidence="11">
    <location>
        <begin position="44"/>
        <end position="71"/>
    </location>
</feature>
<organism evidence="12 13">
    <name type="scientific">Suhomyces tanzawaensis NRRL Y-17324</name>
    <dbReference type="NCBI Taxonomy" id="984487"/>
    <lineage>
        <taxon>Eukaryota</taxon>
        <taxon>Fungi</taxon>
        <taxon>Dikarya</taxon>
        <taxon>Ascomycota</taxon>
        <taxon>Saccharomycotina</taxon>
        <taxon>Pichiomycetes</taxon>
        <taxon>Debaryomycetaceae</taxon>
        <taxon>Suhomyces</taxon>
    </lineage>
</organism>
<comment type="subunit">
    <text evidence="10">Component of the NDC80 complex.</text>
</comment>
<evidence type="ECO:0000256" key="9">
    <source>
        <dbReference type="ARBA" id="ARBA00023328"/>
    </source>
</evidence>
<evidence type="ECO:0000256" key="4">
    <source>
        <dbReference type="ARBA" id="ARBA00022776"/>
    </source>
</evidence>
<dbReference type="EMBL" id="KV453915">
    <property type="protein sequence ID" value="ODV77289.1"/>
    <property type="molecule type" value="Genomic_DNA"/>
</dbReference>
<dbReference type="GeneID" id="30984666"/>
<sequence length="232" mass="27004">MIQGTPEDIIQQSIDSIEIEPELLTLERIEDTIRSTKQLRDDKIEALFAKNTQLQQLVNNYTNEINLLNRISDYNYEIIQGLSAFKDYNVSEINKDENIFRVLNKKSIELDNLKVSIAKTLNDLESSLSSLKLSKSSLGIELDEIKEKVVSLFNNPFERRENDDLLDQDSHILKINLYRNLGVRIENFDTQENENDRVLVFNKETNLTSVLKVDDKYSDFFISNYIWDTITS</sequence>
<evidence type="ECO:0000313" key="13">
    <source>
        <dbReference type="Proteomes" id="UP000094285"/>
    </source>
</evidence>
<keyword evidence="2 10" id="KW-0158">Chromosome</keyword>
<dbReference type="GO" id="GO:0007059">
    <property type="term" value="P:chromosome segregation"/>
    <property type="evidence" value="ECO:0007669"/>
    <property type="project" value="TreeGrafter"/>
</dbReference>
<evidence type="ECO:0000256" key="1">
    <source>
        <dbReference type="ARBA" id="ARBA00007804"/>
    </source>
</evidence>
<keyword evidence="9 10" id="KW-0137">Centromere</keyword>
<protein>
    <recommendedName>
        <fullName evidence="10">Kinetochore protein Spc24</fullName>
    </recommendedName>
</protein>
<evidence type="ECO:0000256" key="3">
    <source>
        <dbReference type="ARBA" id="ARBA00022618"/>
    </source>
</evidence>
<accession>A0A1E4SCQ8</accession>
<evidence type="ECO:0000256" key="7">
    <source>
        <dbReference type="ARBA" id="ARBA00023242"/>
    </source>
</evidence>
<gene>
    <name evidence="12" type="ORF">CANTADRAFT_56017</name>
</gene>
<evidence type="ECO:0000256" key="11">
    <source>
        <dbReference type="SAM" id="Coils"/>
    </source>
</evidence>
<keyword evidence="5 10" id="KW-0995">Kinetochore</keyword>
<dbReference type="OrthoDB" id="3344830at2759"/>
<dbReference type="STRING" id="984487.A0A1E4SCQ8"/>
<evidence type="ECO:0000256" key="6">
    <source>
        <dbReference type="ARBA" id="ARBA00023054"/>
    </source>
</evidence>
<evidence type="ECO:0000256" key="2">
    <source>
        <dbReference type="ARBA" id="ARBA00022454"/>
    </source>
</evidence>
<evidence type="ECO:0000313" key="12">
    <source>
        <dbReference type="EMBL" id="ODV77289.1"/>
    </source>
</evidence>
<dbReference type="AlphaFoldDB" id="A0A1E4SCQ8"/>
<keyword evidence="3 10" id="KW-0132">Cell division</keyword>
<dbReference type="PANTHER" id="PTHR22142:SF2">
    <property type="entry name" value="KINETOCHORE PROTEIN SPC24"/>
    <property type="match status" value="1"/>
</dbReference>
<reference evidence="13" key="1">
    <citation type="submission" date="2016-05" db="EMBL/GenBank/DDBJ databases">
        <title>Comparative genomics of biotechnologically important yeasts.</title>
        <authorList>
            <consortium name="DOE Joint Genome Institute"/>
            <person name="Riley R."/>
            <person name="Haridas S."/>
            <person name="Wolfe K.H."/>
            <person name="Lopes M.R."/>
            <person name="Hittinger C.T."/>
            <person name="Goker M."/>
            <person name="Salamov A."/>
            <person name="Wisecaver J."/>
            <person name="Long T.M."/>
            <person name="Aerts A.L."/>
            <person name="Barry K."/>
            <person name="Choi C."/>
            <person name="Clum A."/>
            <person name="Coughlan A.Y."/>
            <person name="Deshpande S."/>
            <person name="Douglass A.P."/>
            <person name="Hanson S.J."/>
            <person name="Klenk H.-P."/>
            <person name="Labutti K."/>
            <person name="Lapidus A."/>
            <person name="Lindquist E."/>
            <person name="Lipzen A."/>
            <person name="Meier-Kolthoff J.P."/>
            <person name="Ohm R.A."/>
            <person name="Otillar R.P."/>
            <person name="Pangilinan J."/>
            <person name="Peng Y."/>
            <person name="Rokas A."/>
            <person name="Rosa C.A."/>
            <person name="Scheuner C."/>
            <person name="Sibirny A.A."/>
            <person name="Slot J.C."/>
            <person name="Stielow J.B."/>
            <person name="Sun H."/>
            <person name="Kurtzman C.P."/>
            <person name="Blackwell M."/>
            <person name="Grigoriev I.V."/>
            <person name="Jeffries T.W."/>
        </authorList>
    </citation>
    <scope>NUCLEOTIDE SEQUENCE [LARGE SCALE GENOMIC DNA]</scope>
    <source>
        <strain evidence="13">NRRL Y-17324</strain>
    </source>
</reference>
<comment type="subcellular location">
    <subcellularLocation>
        <location evidence="10">Nucleus</location>
    </subcellularLocation>
    <subcellularLocation>
        <location evidence="10">Chromosome</location>
        <location evidence="10">Centromere</location>
        <location evidence="10">Kinetochore</location>
    </subcellularLocation>
</comment>
<dbReference type="CDD" id="cd11565">
    <property type="entry name" value="RWD_Spc24"/>
    <property type="match status" value="1"/>
</dbReference>
<dbReference type="GO" id="GO:0008017">
    <property type="term" value="F:microtubule binding"/>
    <property type="evidence" value="ECO:0007669"/>
    <property type="project" value="TreeGrafter"/>
</dbReference>
<proteinExistence type="inferred from homology"/>
<dbReference type="InterPro" id="IPR013252">
    <property type="entry name" value="Ndc80_Spc24"/>
</dbReference>
<evidence type="ECO:0000256" key="10">
    <source>
        <dbReference type="RuleBase" id="RU368011"/>
    </source>
</evidence>
<comment type="similarity">
    <text evidence="1 10">Belongs to the SPC24 family.</text>
</comment>
<keyword evidence="6 11" id="KW-0175">Coiled coil</keyword>
<dbReference type="GO" id="GO:0005634">
    <property type="term" value="C:nucleus"/>
    <property type="evidence" value="ECO:0007669"/>
    <property type="project" value="UniProtKB-SubCell"/>
</dbReference>
<dbReference type="SUPFAM" id="SSF143026">
    <property type="entry name" value="Kinetochore globular domain"/>
    <property type="match status" value="1"/>
</dbReference>
<dbReference type="PANTHER" id="PTHR22142">
    <property type="match status" value="1"/>
</dbReference>
<keyword evidence="8 10" id="KW-0131">Cell cycle</keyword>
<dbReference type="RefSeq" id="XP_020062411.1">
    <property type="nucleotide sequence ID" value="XM_020210530.1"/>
</dbReference>
<keyword evidence="7 10" id="KW-0539">Nucleus</keyword>
<dbReference type="GO" id="GO:0031262">
    <property type="term" value="C:Ndc80 complex"/>
    <property type="evidence" value="ECO:0007669"/>
    <property type="project" value="TreeGrafter"/>
</dbReference>
<comment type="function">
    <text evidence="10">Acts as a component of the essential kinetochore-associated NDC80 complex, which is required for chromosome segregation and spindle checkpoint activity.</text>
</comment>
<dbReference type="Gene3D" id="3.30.160.430">
    <property type="match status" value="1"/>
</dbReference>
<evidence type="ECO:0000256" key="5">
    <source>
        <dbReference type="ARBA" id="ARBA00022838"/>
    </source>
</evidence>
<keyword evidence="4 10" id="KW-0498">Mitosis</keyword>
<name>A0A1E4SCQ8_9ASCO</name>
<dbReference type="InterPro" id="IPR038066">
    <property type="entry name" value="Spc24_Fungi_globular_sf"/>
</dbReference>
<dbReference type="Proteomes" id="UP000094285">
    <property type="component" value="Unassembled WGS sequence"/>
</dbReference>
<dbReference type="GO" id="GO:0051301">
    <property type="term" value="P:cell division"/>
    <property type="evidence" value="ECO:0007669"/>
    <property type="project" value="UniProtKB-UniRule"/>
</dbReference>
<keyword evidence="13" id="KW-1185">Reference proteome</keyword>
<dbReference type="Pfam" id="PF08286">
    <property type="entry name" value="Spc24"/>
    <property type="match status" value="1"/>
</dbReference>